<dbReference type="Pfam" id="PF00072">
    <property type="entry name" value="Response_reg"/>
    <property type="match status" value="1"/>
</dbReference>
<accession>A0A9P1H1W3</accession>
<comment type="catalytic activity">
    <reaction evidence="1">
        <text>ATP + protein L-histidine = ADP + protein N-phospho-L-histidine.</text>
        <dbReference type="EC" id="2.7.13.3"/>
    </reaction>
</comment>
<evidence type="ECO:0000256" key="2">
    <source>
        <dbReference type="ARBA" id="ARBA00012438"/>
    </source>
</evidence>
<protein>
    <recommendedName>
        <fullName evidence="2">histidine kinase</fullName>
        <ecNumber evidence="2">2.7.13.3</ecNumber>
    </recommendedName>
</protein>
<dbReference type="SUPFAM" id="SSF55874">
    <property type="entry name" value="ATPase domain of HSP90 chaperone/DNA topoisomerase II/histidine kinase"/>
    <property type="match status" value="1"/>
</dbReference>
<dbReference type="InterPro" id="IPR036097">
    <property type="entry name" value="HisK_dim/P_sf"/>
</dbReference>
<dbReference type="InterPro" id="IPR005467">
    <property type="entry name" value="His_kinase_dom"/>
</dbReference>
<evidence type="ECO:0000313" key="10">
    <source>
        <dbReference type="EMBL" id="CAI4213877.1"/>
    </source>
</evidence>
<dbReference type="SMART" id="SM00387">
    <property type="entry name" value="HATPase_c"/>
    <property type="match status" value="1"/>
</dbReference>
<dbReference type="GO" id="GO:0000155">
    <property type="term" value="F:phosphorelay sensor kinase activity"/>
    <property type="evidence" value="ECO:0007669"/>
    <property type="project" value="InterPro"/>
</dbReference>
<organism evidence="10 11">
    <name type="scientific">Parascedosporium putredinis</name>
    <dbReference type="NCBI Taxonomy" id="1442378"/>
    <lineage>
        <taxon>Eukaryota</taxon>
        <taxon>Fungi</taxon>
        <taxon>Dikarya</taxon>
        <taxon>Ascomycota</taxon>
        <taxon>Pezizomycotina</taxon>
        <taxon>Sordariomycetes</taxon>
        <taxon>Hypocreomycetidae</taxon>
        <taxon>Microascales</taxon>
        <taxon>Microascaceae</taxon>
        <taxon>Parascedosporium</taxon>
    </lineage>
</organism>
<evidence type="ECO:0000256" key="4">
    <source>
        <dbReference type="ARBA" id="ARBA00022679"/>
    </source>
</evidence>
<keyword evidence="4" id="KW-0808">Transferase</keyword>
<evidence type="ECO:0000256" key="5">
    <source>
        <dbReference type="ARBA" id="ARBA00022777"/>
    </source>
</evidence>
<dbReference type="Pfam" id="PF00512">
    <property type="entry name" value="HisKA"/>
    <property type="match status" value="1"/>
</dbReference>
<feature type="compositionally biased region" description="Polar residues" evidence="7">
    <location>
        <begin position="945"/>
        <end position="960"/>
    </location>
</feature>
<dbReference type="Gene3D" id="3.30.565.10">
    <property type="entry name" value="Histidine kinase-like ATPase, C-terminal domain"/>
    <property type="match status" value="1"/>
</dbReference>
<dbReference type="PANTHER" id="PTHR43047:SF72">
    <property type="entry name" value="OSMOSENSING HISTIDINE PROTEIN KINASE SLN1"/>
    <property type="match status" value="1"/>
</dbReference>
<dbReference type="Proteomes" id="UP000838763">
    <property type="component" value="Unassembled WGS sequence"/>
</dbReference>
<keyword evidence="11" id="KW-1185">Reference proteome</keyword>
<reference evidence="10" key="1">
    <citation type="submission" date="2022-11" db="EMBL/GenBank/DDBJ databases">
        <authorList>
            <person name="Scott C."/>
            <person name="Bruce N."/>
        </authorList>
    </citation>
    <scope>NUCLEOTIDE SEQUENCE</scope>
</reference>
<dbReference type="InterPro" id="IPR003661">
    <property type="entry name" value="HisK_dim/P_dom"/>
</dbReference>
<comment type="caution">
    <text evidence="10">The sequence shown here is derived from an EMBL/GenBank/DDBJ whole genome shotgun (WGS) entry which is preliminary data.</text>
</comment>
<dbReference type="EC" id="2.7.13.3" evidence="2"/>
<dbReference type="SMART" id="SM00388">
    <property type="entry name" value="HisKA"/>
    <property type="match status" value="1"/>
</dbReference>
<feature type="region of interest" description="Disordered" evidence="7">
    <location>
        <begin position="310"/>
        <end position="354"/>
    </location>
</feature>
<feature type="modified residue" description="4-aspartylphosphate" evidence="6">
    <location>
        <position position="1030"/>
    </location>
</feature>
<feature type="region of interest" description="Disordered" evidence="7">
    <location>
        <begin position="910"/>
        <end position="960"/>
    </location>
</feature>
<evidence type="ECO:0000313" key="11">
    <source>
        <dbReference type="Proteomes" id="UP000838763"/>
    </source>
</evidence>
<dbReference type="CDD" id="cd00082">
    <property type="entry name" value="HisKA"/>
    <property type="match status" value="1"/>
</dbReference>
<dbReference type="GO" id="GO:0009927">
    <property type="term" value="F:histidine phosphotransfer kinase activity"/>
    <property type="evidence" value="ECO:0007669"/>
    <property type="project" value="TreeGrafter"/>
</dbReference>
<evidence type="ECO:0000259" key="9">
    <source>
        <dbReference type="PROSITE" id="PS50110"/>
    </source>
</evidence>
<dbReference type="PROSITE" id="PS50110">
    <property type="entry name" value="RESPONSE_REGULATORY"/>
    <property type="match status" value="1"/>
</dbReference>
<dbReference type="SUPFAM" id="SSF55781">
    <property type="entry name" value="GAF domain-like"/>
    <property type="match status" value="1"/>
</dbReference>
<dbReference type="PRINTS" id="PR00344">
    <property type="entry name" value="BCTRLSENSOR"/>
</dbReference>
<feature type="domain" description="Histidine kinase" evidence="8">
    <location>
        <begin position="521"/>
        <end position="754"/>
    </location>
</feature>
<dbReference type="SUPFAM" id="SSF47384">
    <property type="entry name" value="Homodimeric domain of signal transducing histidine kinase"/>
    <property type="match status" value="1"/>
</dbReference>
<gene>
    <name evidence="10" type="ORF">PPNO1_LOCUS3621</name>
</gene>
<dbReference type="InterPro" id="IPR004358">
    <property type="entry name" value="Sig_transdc_His_kin-like_C"/>
</dbReference>
<evidence type="ECO:0000256" key="7">
    <source>
        <dbReference type="SAM" id="MobiDB-lite"/>
    </source>
</evidence>
<dbReference type="InterPro" id="IPR011006">
    <property type="entry name" value="CheY-like_superfamily"/>
</dbReference>
<sequence length="1082" mass="117130">MVLDGAQALAAAQPSAPEPCAVEDYDRARDREIAALLPAGHRGRPRSRLPLNQDPTINALVQLGALRLNTKRSFLSLIDRNYQYVVSEMTQSHSIIEKRHAEGDAIWIGCCKLEACWGVCPTTMKAFLDETGEWAKTGPNIIANRTRYIVNDFRTDPAYDTRPYVVDYPWFVSYIEVPLVSSLGYLLGSYCVVDDKLHEFDNDETVDCLNEIAAAITAHLELIHRLRERAQDGRLGALGTQHNKRQHVGPRHGRLRAAPSSHLATLLVVLLDLGLAVFANRTAGGDARYLRAGRRRGQPLDQHEILTETLADPDEEAMSISQGPGAPEPARASTDRDSDSQPTQRRRTPDVNAEEEAAGPFCGVIVKSIAEQETPAGAAAAAAATPPIRVPEATLQRLIQKYERGHIFTADEFGPIDETYGAGKHFPGCSVPVGTDAALQSDVAALFHAVPAAKYIVFLPLWHFQRECWYAAALGWIADPIRAVELKDISLVSAFSNSVMAEVSRLEALAANHAKSNFVSSISHELRTPLHGIMASSELIRQSLGALDPSLLPTLDMLDSCSKTLLDTFNNLLDYTVVLGGGKNSKDVVEAVNVSYLSENAFLTSMHRKPQQGIYSTRVLDVGKDLAKHSVLVTLVVGKLPTVTLPVDVGAWKRIVMNLFGNALKYTDAGYIRTELTTLQRTERATGHVRDYVSFTVEDTGCGMSTDYLKYQIFTPFSQEDQHSPGTGLGLSIVQQLVTRLGGTVDVQSAVGRGEPDVDQLRGRTACLLSPALFVALGRTEPATEEMHARSLMLDETLRSIAGEGLGMQMLACGDTYPIPYADVYFIDAGFFGRDPTAFTHADIAKVWPLILVSSGAGESSLLTPGSVEHYGICLRDPVAPRKLSATLLAALSASRPQLSLPELCPTPTQATIPGISIPPPPVRRPPPSRQPILGRNPSFPHAATPQTPTTSDVSANTQAKSPGAHHVLLVDDNPINMKLLTNIMSKLKHTFSTASNGQEAVDLYAASLAQQRDGGGGGGGPLFDTVFMDLTMPVMDGFEATREIRKLEAEAQITPSRIIAVTGLSSELSRNNAMSSGCNLF</sequence>
<feature type="domain" description="Response regulatory" evidence="9">
    <location>
        <begin position="967"/>
        <end position="1082"/>
    </location>
</feature>
<dbReference type="SUPFAM" id="SSF52172">
    <property type="entry name" value="CheY-like"/>
    <property type="match status" value="1"/>
</dbReference>
<evidence type="ECO:0000256" key="3">
    <source>
        <dbReference type="ARBA" id="ARBA00022553"/>
    </source>
</evidence>
<dbReference type="PANTHER" id="PTHR43047">
    <property type="entry name" value="TWO-COMPONENT HISTIDINE PROTEIN KINASE"/>
    <property type="match status" value="1"/>
</dbReference>
<dbReference type="AlphaFoldDB" id="A0A9P1H1W3"/>
<dbReference type="OrthoDB" id="303614at2759"/>
<dbReference type="Pfam" id="PF02518">
    <property type="entry name" value="HATPase_c"/>
    <property type="match status" value="1"/>
</dbReference>
<name>A0A9P1H1W3_9PEZI</name>
<dbReference type="InterPro" id="IPR003594">
    <property type="entry name" value="HATPase_dom"/>
</dbReference>
<dbReference type="EMBL" id="CALLCH030000009">
    <property type="protein sequence ID" value="CAI4213877.1"/>
    <property type="molecule type" value="Genomic_DNA"/>
</dbReference>
<proteinExistence type="predicted"/>
<dbReference type="InterPro" id="IPR036890">
    <property type="entry name" value="HATPase_C_sf"/>
</dbReference>
<evidence type="ECO:0000256" key="6">
    <source>
        <dbReference type="PROSITE-ProRule" id="PRU00169"/>
    </source>
</evidence>
<dbReference type="InterPro" id="IPR001789">
    <property type="entry name" value="Sig_transdc_resp-reg_receiver"/>
</dbReference>
<keyword evidence="3 6" id="KW-0597">Phosphoprotein</keyword>
<dbReference type="Gene3D" id="3.40.50.2300">
    <property type="match status" value="1"/>
</dbReference>
<evidence type="ECO:0000256" key="1">
    <source>
        <dbReference type="ARBA" id="ARBA00000085"/>
    </source>
</evidence>
<feature type="compositionally biased region" description="Pro residues" evidence="7">
    <location>
        <begin position="917"/>
        <end position="930"/>
    </location>
</feature>
<keyword evidence="5" id="KW-0418">Kinase</keyword>
<dbReference type="CDD" id="cd17546">
    <property type="entry name" value="REC_hyHK_CKI1_RcsC-like"/>
    <property type="match status" value="1"/>
</dbReference>
<evidence type="ECO:0000259" key="8">
    <source>
        <dbReference type="PROSITE" id="PS50109"/>
    </source>
</evidence>
<dbReference type="Gene3D" id="1.10.287.130">
    <property type="match status" value="1"/>
</dbReference>
<dbReference type="SMART" id="SM00448">
    <property type="entry name" value="REC"/>
    <property type="match status" value="1"/>
</dbReference>
<dbReference type="PROSITE" id="PS50109">
    <property type="entry name" value="HIS_KIN"/>
    <property type="match status" value="1"/>
</dbReference>
<dbReference type="GO" id="GO:0005886">
    <property type="term" value="C:plasma membrane"/>
    <property type="evidence" value="ECO:0007669"/>
    <property type="project" value="TreeGrafter"/>
</dbReference>